<gene>
    <name evidence="3" type="ORF">SPARVUS_LOCUS12675780</name>
</gene>
<accession>A0ABN9FV05</accession>
<dbReference type="Proteomes" id="UP001162483">
    <property type="component" value="Unassembled WGS sequence"/>
</dbReference>
<dbReference type="EMBL" id="CATNWA010017359">
    <property type="protein sequence ID" value="CAI9599850.1"/>
    <property type="molecule type" value="Genomic_DNA"/>
</dbReference>
<feature type="non-terminal residue" evidence="3">
    <location>
        <position position="94"/>
    </location>
</feature>
<evidence type="ECO:0000313" key="4">
    <source>
        <dbReference type="Proteomes" id="UP001162483"/>
    </source>
</evidence>
<name>A0ABN9FV05_9NEOB</name>
<keyword evidence="2" id="KW-0472">Membrane</keyword>
<keyword evidence="2" id="KW-0812">Transmembrane</keyword>
<feature type="transmembrane region" description="Helical" evidence="2">
    <location>
        <begin position="73"/>
        <end position="93"/>
    </location>
</feature>
<proteinExistence type="predicted"/>
<feature type="transmembrane region" description="Helical" evidence="2">
    <location>
        <begin position="12"/>
        <end position="31"/>
    </location>
</feature>
<evidence type="ECO:0000256" key="2">
    <source>
        <dbReference type="SAM" id="Phobius"/>
    </source>
</evidence>
<comment type="caution">
    <text evidence="3">The sequence shown here is derived from an EMBL/GenBank/DDBJ whole genome shotgun (WGS) entry which is preliminary data.</text>
</comment>
<sequence>FYTTSGNPELHSGLPCGAALGVPAALTLSFVPTMCPLQRPRPSPPADAGVPMTSGRTGAGGGGKFKKFKKCHFFFFNFKYALSCALPAFCLFFL</sequence>
<keyword evidence="4" id="KW-1185">Reference proteome</keyword>
<reference evidence="3" key="1">
    <citation type="submission" date="2023-05" db="EMBL/GenBank/DDBJ databases">
        <authorList>
            <person name="Stuckert A."/>
        </authorList>
    </citation>
    <scope>NUCLEOTIDE SEQUENCE</scope>
</reference>
<feature type="region of interest" description="Disordered" evidence="1">
    <location>
        <begin position="40"/>
        <end position="61"/>
    </location>
</feature>
<evidence type="ECO:0000256" key="1">
    <source>
        <dbReference type="SAM" id="MobiDB-lite"/>
    </source>
</evidence>
<organism evidence="3 4">
    <name type="scientific">Staurois parvus</name>
    <dbReference type="NCBI Taxonomy" id="386267"/>
    <lineage>
        <taxon>Eukaryota</taxon>
        <taxon>Metazoa</taxon>
        <taxon>Chordata</taxon>
        <taxon>Craniata</taxon>
        <taxon>Vertebrata</taxon>
        <taxon>Euteleostomi</taxon>
        <taxon>Amphibia</taxon>
        <taxon>Batrachia</taxon>
        <taxon>Anura</taxon>
        <taxon>Neobatrachia</taxon>
        <taxon>Ranoidea</taxon>
        <taxon>Ranidae</taxon>
        <taxon>Staurois</taxon>
    </lineage>
</organism>
<evidence type="ECO:0000313" key="3">
    <source>
        <dbReference type="EMBL" id="CAI9599850.1"/>
    </source>
</evidence>
<protein>
    <submittedName>
        <fullName evidence="3">Uncharacterized protein</fullName>
    </submittedName>
</protein>
<feature type="non-terminal residue" evidence="3">
    <location>
        <position position="1"/>
    </location>
</feature>
<keyword evidence="2" id="KW-1133">Transmembrane helix</keyword>